<evidence type="ECO:0000259" key="3">
    <source>
        <dbReference type="Pfam" id="PF00496"/>
    </source>
</evidence>
<evidence type="ECO:0000256" key="1">
    <source>
        <dbReference type="ARBA" id="ARBA00004418"/>
    </source>
</evidence>
<dbReference type="GeneID" id="92925353"/>
<sequence length="520" mass="57458">MAGNASEALAAGTLRIGMTASDIPLTTGQTDQGGEGQRFMGYTLYNALIEWDLSSADKPSALIPALATSWEVDPADKTKWTFKLRDGVKFHDGSTFDAAAVVWNLDKLLVSDAPQFDKRQSAQGKSRIPAVASYKVIDPLTVEIVTKTPDATLPYQLSWVLMSSPANWEAQGKNWDAVAQKPSGTGPWKMESGFTPRERAELTANKDYWDKARVPKLDKLVLVPLPEPNTRVAALRSGQVDWIEAPAPDSVKSLKDAGFSIVTNSYPHNWTWHLSRVEGSPWNDIRVRKAANLAVDREGLNELLGGLSVPAQGYLPPGHQWFGKPTFKLEYNVEEAKKLMAEAGYGPDKPITTKVVISSSGSGQMLPLAMNEYIQQTLSEIGINVEYEVADWNTVINIWRAGAKDPSAKGASAINYSYFIQDPFTALIRQSQCNLAPPNGTNWGFYCDQEMDALFSQVRNTFDAAEQDKVLQKIHEKYVNDALFLMVTHDVNPRAMSTKVKGFVQAQNWFQDFSTISMDP</sequence>
<dbReference type="InterPro" id="IPR000914">
    <property type="entry name" value="SBP_5_dom"/>
</dbReference>
<dbReference type="InterPro" id="IPR030678">
    <property type="entry name" value="Peptide/Ni-bd"/>
</dbReference>
<dbReference type="Gene3D" id="3.40.190.10">
    <property type="entry name" value="Periplasmic binding protein-like II"/>
    <property type="match status" value="1"/>
</dbReference>
<comment type="caution">
    <text evidence="4">The sequence shown here is derived from an EMBL/GenBank/DDBJ whole genome shotgun (WGS) entry which is preliminary data.</text>
</comment>
<dbReference type="EMBL" id="JBETME010000012">
    <property type="protein sequence ID" value="MES4993111.1"/>
    <property type="molecule type" value="Genomic_DNA"/>
</dbReference>
<gene>
    <name evidence="4" type="ORF">ABVB70_22600</name>
</gene>
<dbReference type="RefSeq" id="WP_223568952.1">
    <property type="nucleotide sequence ID" value="NZ_CP184253.1"/>
</dbReference>
<dbReference type="PANTHER" id="PTHR30290">
    <property type="entry name" value="PERIPLASMIC BINDING COMPONENT OF ABC TRANSPORTER"/>
    <property type="match status" value="1"/>
</dbReference>
<comment type="subcellular location">
    <subcellularLocation>
        <location evidence="1">Periplasm</location>
    </subcellularLocation>
</comment>
<dbReference type="PANTHER" id="PTHR30290:SF83">
    <property type="entry name" value="ABC TRANSPORTER SUBSTRATE-BINDING PROTEIN"/>
    <property type="match status" value="1"/>
</dbReference>
<dbReference type="CDD" id="cd08495">
    <property type="entry name" value="PBP2_NikA_DppA_OppA_like_8"/>
    <property type="match status" value="1"/>
</dbReference>
<proteinExistence type="inferred from homology"/>
<dbReference type="Gene3D" id="3.10.105.10">
    <property type="entry name" value="Dipeptide-binding Protein, Domain 3"/>
    <property type="match status" value="1"/>
</dbReference>
<dbReference type="GO" id="GO:0030288">
    <property type="term" value="C:outer membrane-bounded periplasmic space"/>
    <property type="evidence" value="ECO:0007669"/>
    <property type="project" value="UniProtKB-ARBA"/>
</dbReference>
<reference evidence="4 5" key="1">
    <citation type="submission" date="2024-06" db="EMBL/GenBank/DDBJ databases">
        <title>Genome sequencing of Agrobacterium spp. from tobacco in Serbia.</title>
        <authorList>
            <person name="Ilicic R.J."/>
            <person name="Studholme D.J."/>
            <person name="Jelusic A."/>
            <person name="Barac G."/>
            <person name="Bagi F."/>
            <person name="Popovic Milovanovic T."/>
        </authorList>
    </citation>
    <scope>NUCLEOTIDE SEQUENCE [LARGE SCALE GENOMIC DNA]</scope>
    <source>
        <strain evidence="4 5">DA1</strain>
    </source>
</reference>
<dbReference type="PIRSF" id="PIRSF002741">
    <property type="entry name" value="MppA"/>
    <property type="match status" value="1"/>
</dbReference>
<comment type="similarity">
    <text evidence="2">Belongs to the bacterial solute-binding protein 5 family.</text>
</comment>
<dbReference type="Proteomes" id="UP001438189">
    <property type="component" value="Unassembled WGS sequence"/>
</dbReference>
<feature type="domain" description="Solute-binding protein family 5" evidence="3">
    <location>
        <begin position="62"/>
        <end position="412"/>
    </location>
</feature>
<name>A0ABD5LML3_AGRRD</name>
<dbReference type="SUPFAM" id="SSF53850">
    <property type="entry name" value="Periplasmic binding protein-like II"/>
    <property type="match status" value="1"/>
</dbReference>
<accession>A0ABD5LML3</accession>
<protein>
    <submittedName>
        <fullName evidence="4">ABC transporter substrate-binding protein</fullName>
    </submittedName>
</protein>
<dbReference type="InterPro" id="IPR039424">
    <property type="entry name" value="SBP_5"/>
</dbReference>
<organism evidence="4 5">
    <name type="scientific">Agrobacterium radiobacter</name>
    <dbReference type="NCBI Taxonomy" id="362"/>
    <lineage>
        <taxon>Bacteria</taxon>
        <taxon>Pseudomonadati</taxon>
        <taxon>Pseudomonadota</taxon>
        <taxon>Alphaproteobacteria</taxon>
        <taxon>Hyphomicrobiales</taxon>
        <taxon>Rhizobiaceae</taxon>
        <taxon>Rhizobium/Agrobacterium group</taxon>
        <taxon>Agrobacterium</taxon>
        <taxon>Agrobacterium tumefaciens complex</taxon>
    </lineage>
</organism>
<dbReference type="AlphaFoldDB" id="A0ABD5LML3"/>
<evidence type="ECO:0000256" key="2">
    <source>
        <dbReference type="ARBA" id="ARBA00005695"/>
    </source>
</evidence>
<evidence type="ECO:0000313" key="4">
    <source>
        <dbReference type="EMBL" id="MES4993111.1"/>
    </source>
</evidence>
<dbReference type="Pfam" id="PF00496">
    <property type="entry name" value="SBP_bac_5"/>
    <property type="match status" value="1"/>
</dbReference>
<dbReference type="Gene3D" id="3.90.76.10">
    <property type="entry name" value="Dipeptide-binding Protein, Domain 1"/>
    <property type="match status" value="1"/>
</dbReference>
<evidence type="ECO:0000313" key="5">
    <source>
        <dbReference type="Proteomes" id="UP001438189"/>
    </source>
</evidence>